<dbReference type="GO" id="GO:0006508">
    <property type="term" value="P:proteolysis"/>
    <property type="evidence" value="ECO:0007669"/>
    <property type="project" value="UniProtKB-KW"/>
</dbReference>
<dbReference type="SMART" id="SM00228">
    <property type="entry name" value="PDZ"/>
    <property type="match status" value="1"/>
</dbReference>
<dbReference type="PROSITE" id="PS50106">
    <property type="entry name" value="PDZ"/>
    <property type="match status" value="1"/>
</dbReference>
<feature type="compositionally biased region" description="Low complexity" evidence="3">
    <location>
        <begin position="280"/>
        <end position="296"/>
    </location>
</feature>
<keyword evidence="4" id="KW-0812">Transmembrane</keyword>
<dbReference type="Proteomes" id="UP000216725">
    <property type="component" value="Unassembled WGS sequence"/>
</dbReference>
<evidence type="ECO:0000313" key="6">
    <source>
        <dbReference type="EMBL" id="OZG51218.1"/>
    </source>
</evidence>
<dbReference type="AlphaFoldDB" id="A0A261EWJ5"/>
<name>A0A261EWJ5_9BIFI</name>
<dbReference type="Pfam" id="PF13365">
    <property type="entry name" value="Trypsin_2"/>
    <property type="match status" value="1"/>
</dbReference>
<proteinExistence type="predicted"/>
<keyword evidence="2" id="KW-0378">Hydrolase</keyword>
<feature type="compositionally biased region" description="Gly residues" evidence="3">
    <location>
        <begin position="205"/>
        <end position="215"/>
    </location>
</feature>
<evidence type="ECO:0000313" key="7">
    <source>
        <dbReference type="Proteomes" id="UP000216725"/>
    </source>
</evidence>
<feature type="compositionally biased region" description="Low complexity" evidence="3">
    <location>
        <begin position="33"/>
        <end position="63"/>
    </location>
</feature>
<dbReference type="SUPFAM" id="SSF50156">
    <property type="entry name" value="PDZ domain-like"/>
    <property type="match status" value="1"/>
</dbReference>
<sequence length="652" mass="64556">MSNTNPQPGWGASNQPDAHAGDTNLSHTESTEQAQNAANAANAGAAQTSAQTAAAAQDATATQPLSAAATQPLNAAPTQNIPDMQPDYRAASNRPAESTGYRAAAGYGANASNSASVNAANDANRGYDTANRGYDASNRGYAYGYTPAPGYGANPNPGFSTNPDPGFGANGSNSTNGSNDSNGSEYRGGYGSGYGANDANPTAGNGTGWNGGPSDGGPDPHGTEPNGGNELNGASTKTKRHASTVATAVIAALVAVALSLGIGFAALQNGWITVRSASGTTTTLKSSTGSDTGSSTQVADGSDWVTVAKSVNNSVVSILVTESGGSARGSGAILDTSGHVVTNNHVVSGAQSIYVTLSDGSMYQASVVGTDPTTDLAVLQMQNAPSDLTPITFADSDSLAVGESVMAIGNPLGLSNTTTTGIISALNRPVSTYSDDSSSPSSSSSVVVTNAIQIDAAINPGNSGGPTFNSAGQVIGINSSIATTSSSTGSSSSSGSIGIGFAIPSNLVKSVCDQIISSGSVTHVQLGVSISTQYVEYNNGYRAGAEVESVTSGSPAEKAGLQKGDLIIAYNGNLVNSSSSVLGYVRATKQGDTVTLTVIRNGQTQDIQVTMDQAESASGSSSSGGSSSNGSGNGGDGGGLYDPFGLFGNGDN</sequence>
<feature type="compositionally biased region" description="Polar residues" evidence="3">
    <location>
        <begin position="1"/>
        <end position="16"/>
    </location>
</feature>
<reference evidence="6 7" key="1">
    <citation type="journal article" date="2017" name="BMC Genomics">
        <title>Comparative genomic and phylogenomic analyses of the Bifidobacteriaceae family.</title>
        <authorList>
            <person name="Lugli G.A."/>
            <person name="Milani C."/>
            <person name="Turroni F."/>
            <person name="Duranti S."/>
            <person name="Mancabelli L."/>
            <person name="Mangifesta M."/>
            <person name="Ferrario C."/>
            <person name="Modesto M."/>
            <person name="Mattarelli P."/>
            <person name="Jiri K."/>
            <person name="van Sinderen D."/>
            <person name="Ventura M."/>
        </authorList>
    </citation>
    <scope>NUCLEOTIDE SEQUENCE [LARGE SCALE GENOMIC DNA]</scope>
    <source>
        <strain evidence="6 7">DSM 24742</strain>
    </source>
</reference>
<protein>
    <submittedName>
        <fullName evidence="6">Peptidase</fullName>
    </submittedName>
</protein>
<dbReference type="PANTHER" id="PTHR43343">
    <property type="entry name" value="PEPTIDASE S12"/>
    <property type="match status" value="1"/>
</dbReference>
<dbReference type="Gene3D" id="2.40.10.120">
    <property type="match status" value="1"/>
</dbReference>
<feature type="compositionally biased region" description="Low complexity" evidence="3">
    <location>
        <begin position="166"/>
        <end position="185"/>
    </location>
</feature>
<feature type="transmembrane region" description="Helical" evidence="4">
    <location>
        <begin position="245"/>
        <end position="267"/>
    </location>
</feature>
<dbReference type="InterPro" id="IPR001478">
    <property type="entry name" value="PDZ"/>
</dbReference>
<dbReference type="InterPro" id="IPR009003">
    <property type="entry name" value="Peptidase_S1_PA"/>
</dbReference>
<feature type="compositionally biased region" description="Polar residues" evidence="3">
    <location>
        <begin position="23"/>
        <end position="32"/>
    </location>
</feature>
<evidence type="ECO:0000256" key="2">
    <source>
        <dbReference type="ARBA" id="ARBA00022801"/>
    </source>
</evidence>
<feature type="region of interest" description="Disordered" evidence="3">
    <location>
        <begin position="280"/>
        <end position="299"/>
    </location>
</feature>
<comment type="caution">
    <text evidence="6">The sequence shown here is derived from an EMBL/GenBank/DDBJ whole genome shotgun (WGS) entry which is preliminary data.</text>
</comment>
<keyword evidence="7" id="KW-1185">Reference proteome</keyword>
<dbReference type="EMBL" id="MWWR01000010">
    <property type="protein sequence ID" value="OZG51218.1"/>
    <property type="molecule type" value="Genomic_DNA"/>
</dbReference>
<dbReference type="InterPro" id="IPR051201">
    <property type="entry name" value="Chloro_Bact_Ser_Proteases"/>
</dbReference>
<evidence type="ECO:0000256" key="1">
    <source>
        <dbReference type="ARBA" id="ARBA00022670"/>
    </source>
</evidence>
<dbReference type="Pfam" id="PF13180">
    <property type="entry name" value="PDZ_2"/>
    <property type="match status" value="1"/>
</dbReference>
<evidence type="ECO:0000256" key="3">
    <source>
        <dbReference type="SAM" id="MobiDB-lite"/>
    </source>
</evidence>
<organism evidence="6 7">
    <name type="scientific">Pseudoscardovia radai</name>
    <dbReference type="NCBI Taxonomy" id="987066"/>
    <lineage>
        <taxon>Bacteria</taxon>
        <taxon>Bacillati</taxon>
        <taxon>Actinomycetota</taxon>
        <taxon>Actinomycetes</taxon>
        <taxon>Bifidobacteriales</taxon>
        <taxon>Bifidobacteriaceae</taxon>
        <taxon>Pseudoscardovia</taxon>
    </lineage>
</organism>
<feature type="compositionally biased region" description="Polar residues" evidence="3">
    <location>
        <begin position="64"/>
        <end position="82"/>
    </location>
</feature>
<feature type="compositionally biased region" description="Low complexity" evidence="3">
    <location>
        <begin position="616"/>
        <end position="630"/>
    </location>
</feature>
<keyword evidence="4" id="KW-0472">Membrane</keyword>
<dbReference type="PRINTS" id="PR00834">
    <property type="entry name" value="PROTEASES2C"/>
</dbReference>
<feature type="region of interest" description="Disordered" evidence="3">
    <location>
        <begin position="611"/>
        <end position="652"/>
    </location>
</feature>
<dbReference type="Gene3D" id="2.30.42.10">
    <property type="match status" value="1"/>
</dbReference>
<dbReference type="PANTHER" id="PTHR43343:SF3">
    <property type="entry name" value="PROTEASE DO-LIKE 8, CHLOROPLASTIC"/>
    <property type="match status" value="1"/>
</dbReference>
<feature type="domain" description="PDZ" evidence="5">
    <location>
        <begin position="517"/>
        <end position="602"/>
    </location>
</feature>
<keyword evidence="4" id="KW-1133">Transmembrane helix</keyword>
<dbReference type="InterPro" id="IPR001940">
    <property type="entry name" value="Peptidase_S1C"/>
</dbReference>
<dbReference type="SUPFAM" id="SSF50494">
    <property type="entry name" value="Trypsin-like serine proteases"/>
    <property type="match status" value="1"/>
</dbReference>
<evidence type="ECO:0000256" key="4">
    <source>
        <dbReference type="SAM" id="Phobius"/>
    </source>
</evidence>
<evidence type="ECO:0000259" key="5">
    <source>
        <dbReference type="PROSITE" id="PS50106"/>
    </source>
</evidence>
<feature type="region of interest" description="Disordered" evidence="3">
    <location>
        <begin position="154"/>
        <end position="239"/>
    </location>
</feature>
<dbReference type="GO" id="GO:0004252">
    <property type="term" value="F:serine-type endopeptidase activity"/>
    <property type="evidence" value="ECO:0007669"/>
    <property type="project" value="InterPro"/>
</dbReference>
<accession>A0A261EWJ5</accession>
<feature type="compositionally biased region" description="Gly residues" evidence="3">
    <location>
        <begin position="631"/>
        <end position="640"/>
    </location>
</feature>
<dbReference type="InterPro" id="IPR036034">
    <property type="entry name" value="PDZ_sf"/>
</dbReference>
<dbReference type="RefSeq" id="WP_245834934.1">
    <property type="nucleotide sequence ID" value="NZ_MWWR01000010.1"/>
</dbReference>
<feature type="region of interest" description="Disordered" evidence="3">
    <location>
        <begin position="1"/>
        <end position="97"/>
    </location>
</feature>
<keyword evidence="1" id="KW-0645">Protease</keyword>
<gene>
    <name evidence="6" type="ORF">PSRA_1260</name>
</gene>